<dbReference type="EMBL" id="LSSL01000510">
    <property type="protein sequence ID" value="OLY84400.1"/>
    <property type="molecule type" value="Genomic_DNA"/>
</dbReference>
<keyword evidence="2" id="KW-1185">Reference proteome</keyword>
<protein>
    <submittedName>
        <fullName evidence="1">Uncharacterized protein</fullName>
    </submittedName>
</protein>
<comment type="caution">
    <text evidence="1">The sequence shown here is derived from an EMBL/GenBank/DDBJ whole genome shotgun (WGS) entry which is preliminary data.</text>
</comment>
<organism evidence="1 2">
    <name type="scientific">Smittium mucronatum</name>
    <dbReference type="NCBI Taxonomy" id="133383"/>
    <lineage>
        <taxon>Eukaryota</taxon>
        <taxon>Fungi</taxon>
        <taxon>Fungi incertae sedis</taxon>
        <taxon>Zoopagomycota</taxon>
        <taxon>Kickxellomycotina</taxon>
        <taxon>Harpellomycetes</taxon>
        <taxon>Harpellales</taxon>
        <taxon>Legeriomycetaceae</taxon>
        <taxon>Smittium</taxon>
    </lineage>
</organism>
<gene>
    <name evidence="1" type="ORF">AYI68_g1441</name>
</gene>
<dbReference type="Proteomes" id="UP000187455">
    <property type="component" value="Unassembled WGS sequence"/>
</dbReference>
<evidence type="ECO:0000313" key="2">
    <source>
        <dbReference type="Proteomes" id="UP000187455"/>
    </source>
</evidence>
<sequence length="104" mass="11906">MKKKKAYKKDYCSNYNKLLCQTTGCVSTGKGCNIPTERPPPPSALLQLLEAEIRLTVERWTCALDYVSAVLNDQFLLFRDGPHLSVYLEKYNNKPLKHGKEFHS</sequence>
<name>A0A1R0H5D6_9FUNG</name>
<proteinExistence type="predicted"/>
<evidence type="ECO:0000313" key="1">
    <source>
        <dbReference type="EMBL" id="OLY84400.1"/>
    </source>
</evidence>
<reference evidence="1 2" key="1">
    <citation type="journal article" date="2016" name="Mol. Biol. Evol.">
        <title>Genome-Wide Survey of Gut Fungi (Harpellales) Reveals the First Horizontally Transferred Ubiquitin Gene from a Mosquito Host.</title>
        <authorList>
            <person name="Wang Y."/>
            <person name="White M.M."/>
            <person name="Kvist S."/>
            <person name="Moncalvo J.M."/>
        </authorList>
    </citation>
    <scope>NUCLEOTIDE SEQUENCE [LARGE SCALE GENOMIC DNA]</scope>
    <source>
        <strain evidence="1 2">ALG-7-W6</strain>
    </source>
</reference>
<accession>A0A1R0H5D6</accession>
<dbReference type="AlphaFoldDB" id="A0A1R0H5D6"/>